<dbReference type="Proteomes" id="UP001295794">
    <property type="component" value="Unassembled WGS sequence"/>
</dbReference>
<accession>A0AAD2H2Q2</accession>
<feature type="domain" description="tRNA-specific 2-thiouridylase MnmA-like central" evidence="13">
    <location>
        <begin position="244"/>
        <end position="306"/>
    </location>
</feature>
<comment type="similarity">
    <text evidence="2">Belongs to the MnmA/TRMU family.</text>
</comment>
<reference evidence="14" key="1">
    <citation type="submission" date="2023-11" db="EMBL/GenBank/DDBJ databases">
        <authorList>
            <person name="De Vega J J."/>
            <person name="De Vega J J."/>
        </authorList>
    </citation>
    <scope>NUCLEOTIDE SEQUENCE</scope>
</reference>
<dbReference type="GO" id="GO:0000049">
    <property type="term" value="F:tRNA binding"/>
    <property type="evidence" value="ECO:0007669"/>
    <property type="project" value="UniProtKB-KW"/>
</dbReference>
<comment type="catalytic activity">
    <reaction evidence="11">
        <text>5-taurinomethyluridine(34) in tRNA + S-sulfanyl-L-cysteinyl-[protein] + AH2 + ATP = 5-taurinomethyl-2-thiouridine(34) in tRNA + L-cysteinyl-[protein] + A + AMP + diphosphate + H(+)</text>
        <dbReference type="Rhea" id="RHEA:47040"/>
        <dbReference type="Rhea" id="RHEA-COMP:10131"/>
        <dbReference type="Rhea" id="RHEA-COMP:11726"/>
        <dbReference type="Rhea" id="RHEA-COMP:11732"/>
        <dbReference type="Rhea" id="RHEA-COMP:11733"/>
        <dbReference type="ChEBI" id="CHEBI:13193"/>
        <dbReference type="ChEBI" id="CHEBI:15378"/>
        <dbReference type="ChEBI" id="CHEBI:17499"/>
        <dbReference type="ChEBI" id="CHEBI:29950"/>
        <dbReference type="ChEBI" id="CHEBI:30616"/>
        <dbReference type="ChEBI" id="CHEBI:33019"/>
        <dbReference type="ChEBI" id="CHEBI:61963"/>
        <dbReference type="ChEBI" id="CHEBI:87171"/>
        <dbReference type="ChEBI" id="CHEBI:87172"/>
        <dbReference type="ChEBI" id="CHEBI:456215"/>
        <dbReference type="EC" id="2.8.1.14"/>
    </reaction>
</comment>
<evidence type="ECO:0000259" key="13">
    <source>
        <dbReference type="Pfam" id="PF20259"/>
    </source>
</evidence>
<keyword evidence="15" id="KW-1185">Reference proteome</keyword>
<evidence type="ECO:0000256" key="8">
    <source>
        <dbReference type="ARBA" id="ARBA00022840"/>
    </source>
</evidence>
<evidence type="ECO:0000256" key="2">
    <source>
        <dbReference type="ARBA" id="ARBA00006191"/>
    </source>
</evidence>
<dbReference type="GO" id="GO:0016783">
    <property type="term" value="F:sulfurtransferase activity"/>
    <property type="evidence" value="ECO:0007669"/>
    <property type="project" value="InterPro"/>
</dbReference>
<dbReference type="InterPro" id="IPR014729">
    <property type="entry name" value="Rossmann-like_a/b/a_fold"/>
</dbReference>
<evidence type="ECO:0000256" key="7">
    <source>
        <dbReference type="ARBA" id="ARBA00022741"/>
    </source>
</evidence>
<dbReference type="Pfam" id="PF20259">
    <property type="entry name" value="tRNA_Me_trans_M"/>
    <property type="match status" value="1"/>
</dbReference>
<evidence type="ECO:0000256" key="10">
    <source>
        <dbReference type="ARBA" id="ARBA00023157"/>
    </source>
</evidence>
<evidence type="ECO:0000256" key="6">
    <source>
        <dbReference type="ARBA" id="ARBA00022694"/>
    </source>
</evidence>
<evidence type="ECO:0000256" key="5">
    <source>
        <dbReference type="ARBA" id="ARBA00022679"/>
    </source>
</evidence>
<evidence type="ECO:0000256" key="9">
    <source>
        <dbReference type="ARBA" id="ARBA00022884"/>
    </source>
</evidence>
<keyword evidence="4" id="KW-0820">tRNA-binding</keyword>
<dbReference type="PANTHER" id="PTHR11933:SF5">
    <property type="entry name" value="MITOCHONDRIAL TRNA-SPECIFIC 2-THIOURIDYLASE 1"/>
    <property type="match status" value="1"/>
</dbReference>
<dbReference type="CDD" id="cd01998">
    <property type="entry name" value="MnmA_TRMU-like"/>
    <property type="match status" value="1"/>
</dbReference>
<evidence type="ECO:0000313" key="15">
    <source>
        <dbReference type="Proteomes" id="UP001295794"/>
    </source>
</evidence>
<evidence type="ECO:0000256" key="4">
    <source>
        <dbReference type="ARBA" id="ARBA00022555"/>
    </source>
</evidence>
<name>A0AAD2H2Q2_9AGAR</name>
<dbReference type="NCBIfam" id="TIGR00420">
    <property type="entry name" value="trmU"/>
    <property type="match status" value="1"/>
</dbReference>
<keyword evidence="6" id="KW-0819">tRNA processing</keyword>
<dbReference type="InterPro" id="IPR046884">
    <property type="entry name" value="MnmA-like_central"/>
</dbReference>
<dbReference type="SUPFAM" id="SSF52402">
    <property type="entry name" value="Adenine nucleotide alpha hydrolases-like"/>
    <property type="match status" value="1"/>
</dbReference>
<dbReference type="PANTHER" id="PTHR11933">
    <property type="entry name" value="TRNA 5-METHYLAMINOMETHYL-2-THIOURIDYLATE -METHYLTRANSFERASE"/>
    <property type="match status" value="1"/>
</dbReference>
<dbReference type="EMBL" id="CAVNYO010000138">
    <property type="protein sequence ID" value="CAK5268333.1"/>
    <property type="molecule type" value="Genomic_DNA"/>
</dbReference>
<evidence type="ECO:0000259" key="12">
    <source>
        <dbReference type="Pfam" id="PF20258"/>
    </source>
</evidence>
<organism evidence="14 15">
    <name type="scientific">Mycena citricolor</name>
    <dbReference type="NCBI Taxonomy" id="2018698"/>
    <lineage>
        <taxon>Eukaryota</taxon>
        <taxon>Fungi</taxon>
        <taxon>Dikarya</taxon>
        <taxon>Basidiomycota</taxon>
        <taxon>Agaricomycotina</taxon>
        <taxon>Agaricomycetes</taxon>
        <taxon>Agaricomycetidae</taxon>
        <taxon>Agaricales</taxon>
        <taxon>Marasmiineae</taxon>
        <taxon>Mycenaceae</taxon>
        <taxon>Mycena</taxon>
    </lineage>
</organism>
<dbReference type="GO" id="GO:0005739">
    <property type="term" value="C:mitochondrion"/>
    <property type="evidence" value="ECO:0007669"/>
    <property type="project" value="TreeGrafter"/>
</dbReference>
<dbReference type="InterPro" id="IPR004506">
    <property type="entry name" value="MnmA-like"/>
</dbReference>
<dbReference type="Gene3D" id="2.40.30.10">
    <property type="entry name" value="Translation factors"/>
    <property type="match status" value="1"/>
</dbReference>
<keyword evidence="5" id="KW-0808">Transferase</keyword>
<keyword evidence="8" id="KW-0067">ATP-binding</keyword>
<protein>
    <recommendedName>
        <fullName evidence="3">tRNA-5-taurinomethyluridine 2-sulfurtransferase</fullName>
        <ecNumber evidence="3">2.8.1.14</ecNumber>
    </recommendedName>
</protein>
<dbReference type="Gene3D" id="2.30.30.280">
    <property type="entry name" value="Adenine nucleotide alpha hydrolases-like domains"/>
    <property type="match status" value="1"/>
</dbReference>
<keyword evidence="10" id="KW-1015">Disulfide bond</keyword>
<dbReference type="NCBIfam" id="NF001138">
    <property type="entry name" value="PRK00143.1"/>
    <property type="match status" value="1"/>
</dbReference>
<keyword evidence="7" id="KW-0547">Nucleotide-binding</keyword>
<sequence>MFCARSLLKRSLGRIYASRYSTNAFSPPQKGDRVIVGMSGGIDSSVSAKLLAQQDYDLSAVFMRNWDTRDEYGTSEKGCEWEKDWADVQKVCRAYDIPCQMVDLSKEYWTRVFEPSLRKWEDGITPNPDVWCNREIKFGALLEHLPVRDPKKPPWLATGHYARRDWSSPRPRLLRSADPRKDQTYYLSSITEGGLASALFPIGHLTKSEVKVIANDGVMPSEVLERDESMGLCFIGQKNRTDFKQFLSSYIPPSPGPLKLLTSGKEVGRHNGLWSFTIGENVRINGMPERLFAVRKDIPSNTIFVGPARESALLCSAVQSHDFTWIWPDDPPEGISAPGGARLFAQVRHKMPPVQCTVTSMHDDAVQVDFDEELKGVAAGQVVALWDGDWCLGCGTISTAM</sequence>
<dbReference type="Pfam" id="PF03054">
    <property type="entry name" value="tRNA_Me_trans"/>
    <property type="match status" value="1"/>
</dbReference>
<evidence type="ECO:0000256" key="1">
    <source>
        <dbReference type="ARBA" id="ARBA00003986"/>
    </source>
</evidence>
<dbReference type="GO" id="GO:0002143">
    <property type="term" value="P:tRNA wobble position uridine thiolation"/>
    <property type="evidence" value="ECO:0007669"/>
    <property type="project" value="TreeGrafter"/>
</dbReference>
<proteinExistence type="inferred from homology"/>
<evidence type="ECO:0000313" key="14">
    <source>
        <dbReference type="EMBL" id="CAK5268333.1"/>
    </source>
</evidence>
<dbReference type="InterPro" id="IPR046885">
    <property type="entry name" value="MnmA-like_C"/>
</dbReference>
<feature type="domain" description="tRNA-specific 2-thiouridylase MnmA-like C-terminal" evidence="12">
    <location>
        <begin position="333"/>
        <end position="397"/>
    </location>
</feature>
<dbReference type="GO" id="GO:0005524">
    <property type="term" value="F:ATP binding"/>
    <property type="evidence" value="ECO:0007669"/>
    <property type="project" value="UniProtKB-KW"/>
</dbReference>
<comment type="function">
    <text evidence="1">Catalyzes the 2-thiolation of uridine at the wobble position (U34) of mitochondrial tRNA(Lys), tRNA(Glu) and tRNA(Gln). Required for the formation of 5-taurinomethyl-2-thiouridine (tm5s2U) of mitochondrial tRNA(Lys), tRNA(Glu), and tRNA(Gln) at the wobble position. ATP is required to activate the C2 atom of the wobble base.</text>
</comment>
<dbReference type="Pfam" id="PF20258">
    <property type="entry name" value="tRNA_Me_trans_C"/>
    <property type="match status" value="1"/>
</dbReference>
<dbReference type="Gene3D" id="3.40.50.620">
    <property type="entry name" value="HUPs"/>
    <property type="match status" value="1"/>
</dbReference>
<keyword evidence="9" id="KW-0694">RNA-binding</keyword>
<dbReference type="InterPro" id="IPR023382">
    <property type="entry name" value="MnmA-like_central_sf"/>
</dbReference>
<dbReference type="EC" id="2.8.1.14" evidence="3"/>
<comment type="caution">
    <text evidence="14">The sequence shown here is derived from an EMBL/GenBank/DDBJ whole genome shotgun (WGS) entry which is preliminary data.</text>
</comment>
<dbReference type="AlphaFoldDB" id="A0AAD2H2Q2"/>
<evidence type="ECO:0000256" key="3">
    <source>
        <dbReference type="ARBA" id="ARBA00011953"/>
    </source>
</evidence>
<gene>
    <name evidence="14" type="ORF">MYCIT1_LOCUS11492</name>
</gene>
<evidence type="ECO:0000256" key="11">
    <source>
        <dbReference type="ARBA" id="ARBA00049564"/>
    </source>
</evidence>